<feature type="transmembrane region" description="Helical" evidence="1">
    <location>
        <begin position="6"/>
        <end position="24"/>
    </location>
</feature>
<dbReference type="Pfam" id="PF13519">
    <property type="entry name" value="VWA_2"/>
    <property type="match status" value="1"/>
</dbReference>
<dbReference type="PANTHER" id="PTHR37464:SF1">
    <property type="entry name" value="BLL2463 PROTEIN"/>
    <property type="match status" value="1"/>
</dbReference>
<evidence type="ECO:0000259" key="2">
    <source>
        <dbReference type="Pfam" id="PF07584"/>
    </source>
</evidence>
<evidence type="ECO:0000313" key="5">
    <source>
        <dbReference type="Proteomes" id="UP000245202"/>
    </source>
</evidence>
<feature type="domain" description="VWFA" evidence="3">
    <location>
        <begin position="91"/>
        <end position="198"/>
    </location>
</feature>
<feature type="transmembrane region" description="Helical" evidence="1">
    <location>
        <begin position="59"/>
        <end position="76"/>
    </location>
</feature>
<keyword evidence="1" id="KW-1133">Transmembrane helix</keyword>
<proteinExistence type="predicted"/>
<feature type="domain" description="Aerotolerance regulator N-terminal" evidence="2">
    <location>
        <begin position="1"/>
        <end position="78"/>
    </location>
</feature>
<dbReference type="EMBL" id="BDQX01000230">
    <property type="protein sequence ID" value="GBG09453.1"/>
    <property type="molecule type" value="Genomic_DNA"/>
</dbReference>
<sequence>MQFLSAASAWFAVALPIIALMYILKKKYTDTVVPSHMLWNRLLREQEANRPWQKLRSRWLLLLQLLAALIAVLALMQPVRWGAASPDGHAVLFIDRSGSMSASRGDEGPEGLTRLEHGLRQAGAWLAEQPSGRPISLVVSGAEPEVLASRESDHRRLAEILDGIVPFYGRSDNSAALSFADSLHGGEDGQTIVLTDGEWIDAEEASELLLNAQTERWHAGPSEAADSPFENGSILSFGLRESGSSPGHQIATVTVRNDSEHSRIYNLTIRAFVLDEGEVYRTEVDMETDALSWQSEETDVLPPADYYTAELRGEPDFIAADNMAFQFPQGTQTGKALLVTSGNMFLEKALALAGVQIVKSSPDQPPPTGEIARDLDWVLVDGQLEQLKESAGWADWLGGMPVWNMDHPVTDGTGTVVPTSTEAKALEHPVTAYITLQDTHIGRLYEVGNQDAAWGDPVLTYGGYPAIIAGTEQGRPRLRFTFNLQDTDLPLRPEFPILIVQAAEWMNGSSLPQLGSGLAGSSMSVALQAETETARWAKLDGPELISREQETGSSALEVERNDSQIRVPDVPGLYRLEERDATGQLIASRLLAVSPDMEELKAVRSTSSSGEQLAFHSVQQDDEDNQTVNAGQKQNNGMQQSLIHWAAVLLLGLIMLEWEVYRRGHIG</sequence>
<dbReference type="Proteomes" id="UP000245202">
    <property type="component" value="Unassembled WGS sequence"/>
</dbReference>
<dbReference type="Pfam" id="PF07584">
    <property type="entry name" value="BatA"/>
    <property type="match status" value="1"/>
</dbReference>
<dbReference type="InterPro" id="IPR002035">
    <property type="entry name" value="VWF_A"/>
</dbReference>
<name>A0A2R5F057_9BACL</name>
<gene>
    <name evidence="4" type="ORF">PAT3040_04099</name>
</gene>
<protein>
    <recommendedName>
        <fullName evidence="6">Aerotolerance regulator N-terminal domain-containing protein</fullName>
    </recommendedName>
</protein>
<evidence type="ECO:0008006" key="6">
    <source>
        <dbReference type="Google" id="ProtNLM"/>
    </source>
</evidence>
<dbReference type="InterPro" id="IPR024163">
    <property type="entry name" value="Aerotolerance_reg_N"/>
</dbReference>
<dbReference type="PANTHER" id="PTHR37464">
    <property type="entry name" value="BLL2463 PROTEIN"/>
    <property type="match status" value="1"/>
</dbReference>
<evidence type="ECO:0000259" key="3">
    <source>
        <dbReference type="Pfam" id="PF13519"/>
    </source>
</evidence>
<evidence type="ECO:0000313" key="4">
    <source>
        <dbReference type="EMBL" id="GBG09453.1"/>
    </source>
</evidence>
<dbReference type="SUPFAM" id="SSF53300">
    <property type="entry name" value="vWA-like"/>
    <property type="match status" value="1"/>
</dbReference>
<keyword evidence="1" id="KW-0812">Transmembrane</keyword>
<dbReference type="AlphaFoldDB" id="A0A2R5F057"/>
<dbReference type="RefSeq" id="WP_108994184.1">
    <property type="nucleotide sequence ID" value="NZ_BDQX01000230.1"/>
</dbReference>
<reference evidence="4 5" key="1">
    <citation type="submission" date="2017-08" db="EMBL/GenBank/DDBJ databases">
        <title>Substantial Increase in Enzyme Production by Combined Drug-Resistance Mutations in Paenibacillus agaridevorans.</title>
        <authorList>
            <person name="Tanaka Y."/>
            <person name="Funane K."/>
            <person name="Hosaka T."/>
            <person name="Shiwa Y."/>
            <person name="Fujita N."/>
            <person name="Miyazaki T."/>
            <person name="Yoshikawa H."/>
            <person name="Murakami K."/>
            <person name="Kasahara K."/>
            <person name="Inaoka T."/>
            <person name="Hiraga Y."/>
            <person name="Ochi K."/>
        </authorList>
    </citation>
    <scope>NUCLEOTIDE SEQUENCE [LARGE SCALE GENOMIC DNA]</scope>
    <source>
        <strain evidence="4 5">T-3040</strain>
    </source>
</reference>
<keyword evidence="5" id="KW-1185">Reference proteome</keyword>
<dbReference type="Gene3D" id="3.40.50.410">
    <property type="entry name" value="von Willebrand factor, type A domain"/>
    <property type="match status" value="1"/>
</dbReference>
<evidence type="ECO:0000256" key="1">
    <source>
        <dbReference type="SAM" id="Phobius"/>
    </source>
</evidence>
<accession>A0A2R5F057</accession>
<organism evidence="4 5">
    <name type="scientific">Paenibacillus agaridevorans</name>
    <dbReference type="NCBI Taxonomy" id="171404"/>
    <lineage>
        <taxon>Bacteria</taxon>
        <taxon>Bacillati</taxon>
        <taxon>Bacillota</taxon>
        <taxon>Bacilli</taxon>
        <taxon>Bacillales</taxon>
        <taxon>Paenibacillaceae</taxon>
        <taxon>Paenibacillus</taxon>
    </lineage>
</organism>
<dbReference type="InterPro" id="IPR036465">
    <property type="entry name" value="vWFA_dom_sf"/>
</dbReference>
<comment type="caution">
    <text evidence="4">The sequence shown here is derived from an EMBL/GenBank/DDBJ whole genome shotgun (WGS) entry which is preliminary data.</text>
</comment>
<keyword evidence="1" id="KW-0472">Membrane</keyword>